<comment type="caution">
    <text evidence="2">The sequence shown here is derived from an EMBL/GenBank/DDBJ whole genome shotgun (WGS) entry which is preliminary data.</text>
</comment>
<feature type="compositionally biased region" description="Basic and acidic residues" evidence="1">
    <location>
        <begin position="1"/>
        <end position="19"/>
    </location>
</feature>
<reference evidence="2 3" key="1">
    <citation type="submission" date="2015-10" db="EMBL/GenBank/DDBJ databases">
        <title>Draft genome sequence of Streptomyces canus DSM 40017, type strain for the species Streptomyces canus.</title>
        <authorList>
            <person name="Ruckert C."/>
            <person name="Winkler A."/>
            <person name="Kalinowski J."/>
            <person name="Kampfer P."/>
            <person name="Glaeser S."/>
        </authorList>
    </citation>
    <scope>NUCLEOTIDE SEQUENCE [LARGE SCALE GENOMIC DNA]</scope>
    <source>
        <strain evidence="2 3">DSM 40017</strain>
    </source>
</reference>
<dbReference type="RefSeq" id="WP_059209559.1">
    <property type="nucleotide sequence ID" value="NZ_KQ948669.1"/>
</dbReference>
<evidence type="ECO:0000313" key="2">
    <source>
        <dbReference type="EMBL" id="KUN61269.1"/>
    </source>
</evidence>
<proteinExistence type="predicted"/>
<evidence type="ECO:0000313" key="3">
    <source>
        <dbReference type="Proteomes" id="UP000053669"/>
    </source>
</evidence>
<gene>
    <name evidence="2" type="ORF">AQJ46_36000</name>
</gene>
<organism evidence="2 3">
    <name type="scientific">Streptomyces canus</name>
    <dbReference type="NCBI Taxonomy" id="58343"/>
    <lineage>
        <taxon>Bacteria</taxon>
        <taxon>Bacillati</taxon>
        <taxon>Actinomycetota</taxon>
        <taxon>Actinomycetes</taxon>
        <taxon>Kitasatosporales</taxon>
        <taxon>Streptomycetaceae</taxon>
        <taxon>Streptomyces</taxon>
        <taxon>Streptomyces aurantiacus group</taxon>
    </lineage>
</organism>
<dbReference type="AlphaFoldDB" id="A0A101RT60"/>
<name>A0A101RT60_9ACTN</name>
<sequence>MALWHADNRRAGPRDDRGAARGGAYGRGAFEEGFEVADLREGAEAISELWSRVSDEPLPPFHDFRMRPL</sequence>
<accession>A0A101RT60</accession>
<protein>
    <submittedName>
        <fullName evidence="2">Uncharacterized protein</fullName>
    </submittedName>
</protein>
<dbReference type="Proteomes" id="UP000053669">
    <property type="component" value="Unassembled WGS sequence"/>
</dbReference>
<feature type="region of interest" description="Disordered" evidence="1">
    <location>
        <begin position="1"/>
        <end position="22"/>
    </location>
</feature>
<evidence type="ECO:0000256" key="1">
    <source>
        <dbReference type="SAM" id="MobiDB-lite"/>
    </source>
</evidence>
<dbReference type="EMBL" id="LMWU01000041">
    <property type="protein sequence ID" value="KUN61269.1"/>
    <property type="molecule type" value="Genomic_DNA"/>
</dbReference>